<dbReference type="PATRIC" id="fig|748727.19.peg.2768"/>
<dbReference type="EC" id="2.1.1.-" evidence="3"/>
<dbReference type="SUPFAM" id="SSF53335">
    <property type="entry name" value="S-adenosyl-L-methionine-dependent methyltransferases"/>
    <property type="match status" value="1"/>
</dbReference>
<evidence type="ECO:0000313" key="5">
    <source>
        <dbReference type="Proteomes" id="UP000077020"/>
    </source>
</evidence>
<dbReference type="PANTHER" id="PTHR42912:SF80">
    <property type="entry name" value="METHYLTRANSFERASE DOMAIN-CONTAINING PROTEIN"/>
    <property type="match status" value="1"/>
</dbReference>
<dbReference type="InterPro" id="IPR029063">
    <property type="entry name" value="SAM-dependent_MTases_sf"/>
</dbReference>
<dbReference type="Pfam" id="PF08241">
    <property type="entry name" value="Methyltransf_11"/>
    <property type="match status" value="1"/>
</dbReference>
<dbReference type="Proteomes" id="UP000001656">
    <property type="component" value="Chromosome"/>
</dbReference>
<dbReference type="GO" id="GO:0008757">
    <property type="term" value="F:S-adenosylmethionine-dependent methyltransferase activity"/>
    <property type="evidence" value="ECO:0007669"/>
    <property type="project" value="InterPro"/>
</dbReference>
<keyword evidence="2" id="KW-0489">Methyltransferase</keyword>
<evidence type="ECO:0000259" key="1">
    <source>
        <dbReference type="Pfam" id="PF08241"/>
    </source>
</evidence>
<keyword evidence="2" id="KW-0808">Transferase</keyword>
<sequence length="249" mass="28916">MSLQENIEMHWTQSSNNYSNIIKDELKSYRPDKWRSLILSQAPDKLVLDILDAGTGPGFFAIILSQAGHRVTGIDSSVGMLEKAQKNSARSGVCPVFTRMDCHKLNFEDNSFDMIVSRNVTWTLHDPMNVYRQWQRILRPGGRLLIFDADWNLHYYDEELKKEVERREKECISIYGSTYSGDDKGKMKLDYDELPLCKIMRPDWDVKVLKELDFKDISFNPDITKDLWDDKEKLLYGASPMFMVAATKK</sequence>
<dbReference type="Gene3D" id="3.40.50.150">
    <property type="entry name" value="Vaccinia Virus protein VP39"/>
    <property type="match status" value="1"/>
</dbReference>
<dbReference type="GO" id="GO:0032259">
    <property type="term" value="P:methylation"/>
    <property type="evidence" value="ECO:0007669"/>
    <property type="project" value="UniProtKB-KW"/>
</dbReference>
<dbReference type="PANTHER" id="PTHR42912">
    <property type="entry name" value="METHYLTRANSFERASE"/>
    <property type="match status" value="1"/>
</dbReference>
<dbReference type="AlphaFoldDB" id="D8GKH3"/>
<reference evidence="2" key="1">
    <citation type="submission" date="2009-07" db="EMBL/GenBank/DDBJ databases">
        <authorList>
            <person name="Koepke M."/>
            <person name="Hujer S."/>
            <person name="Held C."/>
            <person name="Wiezer A."/>
            <person name="Liesegang H."/>
            <person name="Ehrenreich A."/>
            <person name="Gottschalk G."/>
            <person name="Duerre P."/>
        </authorList>
    </citation>
    <scope>NUCLEOTIDE SEQUENCE</scope>
    <source>
        <strain evidence="2">DSM 13528</strain>
    </source>
</reference>
<dbReference type="RefSeq" id="WP_013238903.1">
    <property type="nucleotide sequence ID" value="NC_014328.1"/>
</dbReference>
<dbReference type="HOGENOM" id="CLU_037990_4_0_9"/>
<reference evidence="2 4" key="2">
    <citation type="journal article" date="2010" name="Proc. Natl. Acad. Sci. U.S.A.">
        <title>Clostridium ljungdahlii represents a microbial production platform based on syngas.</title>
        <authorList>
            <person name="Kopke M."/>
            <person name="Held C."/>
            <person name="Hujer S."/>
            <person name="Liesegang H."/>
            <person name="Wiezer A."/>
            <person name="Wollherr A."/>
            <person name="Ehrenreich A."/>
            <person name="Liebl W."/>
            <person name="Gottschalk G."/>
            <person name="Durre P."/>
        </authorList>
    </citation>
    <scope>NUCLEOTIDE SEQUENCE [LARGE SCALE GENOMIC DNA]</scope>
    <source>
        <strain evidence="4">ATCC 55383 / DSM 13528 / PETC</strain>
        <strain evidence="2">DSM 13528</strain>
    </source>
</reference>
<dbReference type="InterPro" id="IPR050508">
    <property type="entry name" value="Methyltransf_Superfamily"/>
</dbReference>
<dbReference type="CDD" id="cd02440">
    <property type="entry name" value="AdoMet_MTases"/>
    <property type="match status" value="1"/>
</dbReference>
<dbReference type="InterPro" id="IPR013216">
    <property type="entry name" value="Methyltransf_11"/>
</dbReference>
<feature type="domain" description="Methyltransferase type 11" evidence="1">
    <location>
        <begin position="51"/>
        <end position="146"/>
    </location>
</feature>
<dbReference type="Proteomes" id="UP000077020">
    <property type="component" value="Unassembled WGS sequence"/>
</dbReference>
<gene>
    <name evidence="3" type="primary">ycgJ_3</name>
    <name evidence="2" type="ordered locus">CLJU_c22530</name>
    <name evidence="3" type="ORF">WX45_02731</name>
</gene>
<evidence type="ECO:0000313" key="2">
    <source>
        <dbReference type="EMBL" id="ADK15313.1"/>
    </source>
</evidence>
<dbReference type="STRING" id="748727.CLJU_c22530"/>
<dbReference type="KEGG" id="clj:CLJU_c22530"/>
<proteinExistence type="predicted"/>
<organism evidence="2 4">
    <name type="scientific">Clostridium ljungdahlii (strain ATCC 55383 / DSM 13528 / PETC)</name>
    <dbReference type="NCBI Taxonomy" id="748727"/>
    <lineage>
        <taxon>Bacteria</taxon>
        <taxon>Bacillati</taxon>
        <taxon>Bacillota</taxon>
        <taxon>Clostridia</taxon>
        <taxon>Eubacteriales</taxon>
        <taxon>Clostridiaceae</taxon>
        <taxon>Clostridium</taxon>
    </lineage>
</organism>
<dbReference type="OrthoDB" id="5522265at2"/>
<accession>D8GKH3</accession>
<keyword evidence="5" id="KW-1185">Reference proteome</keyword>
<protein>
    <submittedName>
        <fullName evidence="3">Methyltransferase YcgJ</fullName>
        <ecNumber evidence="3">2.1.1.-</ecNumber>
    </submittedName>
    <submittedName>
        <fullName evidence="2">Putative methyltransferase</fullName>
    </submittedName>
</protein>
<dbReference type="EMBL" id="LITS01000004">
    <property type="protein sequence ID" value="OAA88411.1"/>
    <property type="molecule type" value="Genomic_DNA"/>
</dbReference>
<name>D8GKH3_CLOLD</name>
<reference evidence="3 5" key="3">
    <citation type="journal article" date="2016" name="Biotechnol. Bioeng.">
        <title>Traits of selected Clostridium strains for syngas fermentation to ethanol.</title>
        <authorList>
            <person name="Martin M.E."/>
            <person name="Richter H."/>
            <person name="Saha S."/>
            <person name="Angenent L.T."/>
        </authorList>
    </citation>
    <scope>NUCLEOTIDE SEQUENCE [LARGE SCALE GENOMIC DNA]</scope>
    <source>
        <strain evidence="3 5">PETC</strain>
    </source>
</reference>
<evidence type="ECO:0000313" key="3">
    <source>
        <dbReference type="EMBL" id="OAA88411.1"/>
    </source>
</evidence>
<dbReference type="eggNOG" id="COG2226">
    <property type="taxonomic scope" value="Bacteria"/>
</dbReference>
<dbReference type="EMBL" id="CP001666">
    <property type="protein sequence ID" value="ADK15313.1"/>
    <property type="molecule type" value="Genomic_DNA"/>
</dbReference>
<evidence type="ECO:0000313" key="4">
    <source>
        <dbReference type="Proteomes" id="UP000001656"/>
    </source>
</evidence>